<feature type="domain" description="Exostosin GT47" evidence="6">
    <location>
        <begin position="14"/>
        <end position="261"/>
    </location>
</feature>
<evidence type="ECO:0000313" key="7">
    <source>
        <dbReference type="EMBL" id="GAY36640.1"/>
    </source>
</evidence>
<dbReference type="GO" id="GO:0000139">
    <property type="term" value="C:Golgi membrane"/>
    <property type="evidence" value="ECO:0007669"/>
    <property type="project" value="UniProtKB-SubCell"/>
</dbReference>
<dbReference type="AlphaFoldDB" id="A0A2H5N8U1"/>
<evidence type="ECO:0000256" key="2">
    <source>
        <dbReference type="ARBA" id="ARBA00010271"/>
    </source>
</evidence>
<dbReference type="Proteomes" id="UP000236630">
    <property type="component" value="Unassembled WGS sequence"/>
</dbReference>
<comment type="similarity">
    <text evidence="2">Belongs to the glycosyltransferase 47 family.</text>
</comment>
<dbReference type="EMBL" id="BDQV01002306">
    <property type="protein sequence ID" value="GAY36640.1"/>
    <property type="molecule type" value="Genomic_DNA"/>
</dbReference>
<keyword evidence="5" id="KW-0333">Golgi apparatus</keyword>
<keyword evidence="4" id="KW-0812">Transmembrane</keyword>
<evidence type="ECO:0000313" key="8">
    <source>
        <dbReference type="Proteomes" id="UP000236630"/>
    </source>
</evidence>
<evidence type="ECO:0000256" key="1">
    <source>
        <dbReference type="ARBA" id="ARBA00004323"/>
    </source>
</evidence>
<accession>A0A2H5N8U1</accession>
<dbReference type="GO" id="GO:0016757">
    <property type="term" value="F:glycosyltransferase activity"/>
    <property type="evidence" value="ECO:0007669"/>
    <property type="project" value="UniProtKB-KW"/>
</dbReference>
<dbReference type="PANTHER" id="PTHR11062">
    <property type="entry name" value="EXOSTOSIN HEPARAN SULFATE GLYCOSYLTRANSFERASE -RELATED"/>
    <property type="match status" value="1"/>
</dbReference>
<reference evidence="7 8" key="1">
    <citation type="journal article" date="2017" name="Front. Genet.">
        <title>Draft sequencing of the heterozygous diploid genome of Satsuma (Citrus unshiu Marc.) using a hybrid assembly approach.</title>
        <authorList>
            <person name="Shimizu T."/>
            <person name="Tanizawa Y."/>
            <person name="Mochizuki T."/>
            <person name="Nagasaki H."/>
            <person name="Yoshioka T."/>
            <person name="Toyoda A."/>
            <person name="Fujiyama A."/>
            <person name="Kaminuma E."/>
            <person name="Nakamura Y."/>
        </authorList>
    </citation>
    <scope>NUCLEOTIDE SEQUENCE [LARGE SCALE GENOMIC DNA]</scope>
    <source>
        <strain evidence="8">cv. Miyagawa wase</strain>
    </source>
</reference>
<dbReference type="STRING" id="55188.A0A2H5N8U1"/>
<protein>
    <recommendedName>
        <fullName evidence="6">Exostosin GT47 domain-containing protein</fullName>
    </recommendedName>
</protein>
<evidence type="ECO:0000256" key="4">
    <source>
        <dbReference type="ARBA" id="ARBA00022968"/>
    </source>
</evidence>
<evidence type="ECO:0000259" key="6">
    <source>
        <dbReference type="Pfam" id="PF03016"/>
    </source>
</evidence>
<dbReference type="InterPro" id="IPR004263">
    <property type="entry name" value="Exostosin"/>
</dbReference>
<comment type="caution">
    <text evidence="7">The sequence shown here is derived from an EMBL/GenBank/DDBJ whole genome shotgun (WGS) entry which is preliminary data.</text>
</comment>
<dbReference type="Pfam" id="PF03016">
    <property type="entry name" value="Exostosin_GT47"/>
    <property type="match status" value="1"/>
</dbReference>
<organism evidence="7 8">
    <name type="scientific">Citrus unshiu</name>
    <name type="common">Satsuma mandarin</name>
    <name type="synonym">Citrus nobilis var. unshiu</name>
    <dbReference type="NCBI Taxonomy" id="55188"/>
    <lineage>
        <taxon>Eukaryota</taxon>
        <taxon>Viridiplantae</taxon>
        <taxon>Streptophyta</taxon>
        <taxon>Embryophyta</taxon>
        <taxon>Tracheophyta</taxon>
        <taxon>Spermatophyta</taxon>
        <taxon>Magnoliopsida</taxon>
        <taxon>eudicotyledons</taxon>
        <taxon>Gunneridae</taxon>
        <taxon>Pentapetalae</taxon>
        <taxon>rosids</taxon>
        <taxon>malvids</taxon>
        <taxon>Sapindales</taxon>
        <taxon>Rutaceae</taxon>
        <taxon>Aurantioideae</taxon>
        <taxon>Citrus</taxon>
    </lineage>
</organism>
<keyword evidence="3" id="KW-0328">Glycosyltransferase</keyword>
<proteinExistence type="inferred from homology"/>
<keyword evidence="8" id="KW-1185">Reference proteome</keyword>
<name>A0A2H5N8U1_CITUN</name>
<sequence length="339" mass="39806">MREFGLYNVFISKNNPFRASHPDEAHAFFLPVSVANVVQYVYQPITTVKDYSRDRLQRLLTDYVTVVADKYPYWNRSNGADHFMVSCHDWAPEISKYEPELFKNFIRVLCNANNSEGFQPRRDVSMPEIYLPFGRLGPPNMGQTPNNRPIFSFFSGRPNGNIRKLLFNHWKDRDNEVRVYKSLPKGYNYTKMMGQSKFCLCPSGFEVASPREVEAIYAGCVPVVISDNYTLPFSDVLNWSQFSIQIPSQKIPEIKNILKAIPNEKYLKMYKRVNRVKRHFMLNRPAKPFDVMHMVLHSVWLRRLNFRLARDKTFKINKSHPNSLILFANYNIIHLNYRT</sequence>
<gene>
    <name evidence="7" type="ORF">CUMW_279890</name>
</gene>
<keyword evidence="3" id="KW-0808">Transferase</keyword>
<comment type="subcellular location">
    <subcellularLocation>
        <location evidence="1">Golgi apparatus membrane</location>
        <topology evidence="1">Single-pass type II membrane protein</topology>
    </subcellularLocation>
</comment>
<evidence type="ECO:0000256" key="5">
    <source>
        <dbReference type="ARBA" id="ARBA00023034"/>
    </source>
</evidence>
<dbReference type="PANTHER" id="PTHR11062:SF124">
    <property type="entry name" value="XYLOGALACTURONAN BETA-1,3-XYLOSYLTRANSFERASE"/>
    <property type="match status" value="1"/>
</dbReference>
<evidence type="ECO:0000256" key="3">
    <source>
        <dbReference type="ARBA" id="ARBA00022676"/>
    </source>
</evidence>
<keyword evidence="4" id="KW-0735">Signal-anchor</keyword>
<dbReference type="InterPro" id="IPR040911">
    <property type="entry name" value="Exostosin_GT47"/>
</dbReference>